<dbReference type="InterPro" id="IPR029063">
    <property type="entry name" value="SAM-dependent_MTases_sf"/>
</dbReference>
<dbReference type="KEGG" id="ssck:SPSK_02554"/>
<organism evidence="2 3">
    <name type="scientific">Sporothrix schenckii 1099-18</name>
    <dbReference type="NCBI Taxonomy" id="1397361"/>
    <lineage>
        <taxon>Eukaryota</taxon>
        <taxon>Fungi</taxon>
        <taxon>Dikarya</taxon>
        <taxon>Ascomycota</taxon>
        <taxon>Pezizomycotina</taxon>
        <taxon>Sordariomycetes</taxon>
        <taxon>Sordariomycetidae</taxon>
        <taxon>Ophiostomatales</taxon>
        <taxon>Ophiostomataceae</taxon>
        <taxon>Sporothrix</taxon>
    </lineage>
</organism>
<dbReference type="VEuPathDB" id="FungiDB:SPSK_02554"/>
<gene>
    <name evidence="2" type="ORF">SPSK_02554</name>
</gene>
<keyword evidence="2" id="KW-0489">Methyltransferase</keyword>
<dbReference type="AlphaFoldDB" id="A0A0F2MAL7"/>
<protein>
    <submittedName>
        <fullName evidence="2">HemK family methyltransferase</fullName>
    </submittedName>
</protein>
<reference evidence="2 3" key="2">
    <citation type="journal article" date="2015" name="Eukaryot. Cell">
        <title>Asexual propagation of a virulent clone complex in a human and feline outbreak of sporotrichosis.</title>
        <authorList>
            <person name="Teixeira Mde M."/>
            <person name="Rodrigues A.M."/>
            <person name="Tsui C.K."/>
            <person name="de Almeida L.G."/>
            <person name="Van Diepeningen A.D."/>
            <person name="van den Ende B.G."/>
            <person name="Fernandes G.F."/>
            <person name="Kano R."/>
            <person name="Hamelin R.C."/>
            <person name="Lopes-Bezerra L.M."/>
            <person name="Vasconcelos A.T."/>
            <person name="de Hoog S."/>
            <person name="de Camargo Z.P."/>
            <person name="Felipe M.S."/>
        </authorList>
    </citation>
    <scope>NUCLEOTIDE SEQUENCE [LARGE SCALE GENOMIC DNA]</scope>
    <source>
        <strain evidence="2 3">1099-18</strain>
    </source>
</reference>
<dbReference type="InterPro" id="IPR002052">
    <property type="entry name" value="DNA_methylase_N6_adenine_CS"/>
</dbReference>
<dbReference type="EMBL" id="AXCR01000006">
    <property type="protein sequence ID" value="KJR86738.1"/>
    <property type="molecule type" value="Genomic_DNA"/>
</dbReference>
<dbReference type="CDD" id="cd02440">
    <property type="entry name" value="AdoMet_MTases"/>
    <property type="match status" value="1"/>
</dbReference>
<name>A0A0F2MAL7_SPOSC</name>
<dbReference type="SUPFAM" id="SSF53335">
    <property type="entry name" value="S-adenosyl-L-methionine-dependent methyltransferases"/>
    <property type="match status" value="1"/>
</dbReference>
<dbReference type="RefSeq" id="XP_016589414.1">
    <property type="nucleotide sequence ID" value="XM_016729423.1"/>
</dbReference>
<evidence type="ECO:0000256" key="1">
    <source>
        <dbReference type="SAM" id="MobiDB-lite"/>
    </source>
</evidence>
<reference evidence="2 3" key="1">
    <citation type="journal article" date="2014" name="BMC Genomics">
        <title>Comparative genomics of the major fungal agents of human and animal Sporotrichosis: Sporothrix schenckii and Sporothrix brasiliensis.</title>
        <authorList>
            <person name="Teixeira M.M."/>
            <person name="de Almeida L.G."/>
            <person name="Kubitschek-Barreira P."/>
            <person name="Alves F.L."/>
            <person name="Kioshima E.S."/>
            <person name="Abadio A.K."/>
            <person name="Fernandes L."/>
            <person name="Derengowski L.S."/>
            <person name="Ferreira K.S."/>
            <person name="Souza R.C."/>
            <person name="Ruiz J.C."/>
            <person name="de Andrade N.C."/>
            <person name="Paes H.C."/>
            <person name="Nicola A.M."/>
            <person name="Albuquerque P."/>
            <person name="Gerber A.L."/>
            <person name="Martins V.P."/>
            <person name="Peconick L.D."/>
            <person name="Neto A.V."/>
            <person name="Chaucanez C.B."/>
            <person name="Silva P.A."/>
            <person name="Cunha O.L."/>
            <person name="de Oliveira F.F."/>
            <person name="dos Santos T.C."/>
            <person name="Barros A.L."/>
            <person name="Soares M.A."/>
            <person name="de Oliveira L.M."/>
            <person name="Marini M.M."/>
            <person name="Villalobos-Duno H."/>
            <person name="Cunha M.M."/>
            <person name="de Hoog S."/>
            <person name="da Silveira J.F."/>
            <person name="Henrissat B."/>
            <person name="Nino-Vega G.A."/>
            <person name="Cisalpino P.S."/>
            <person name="Mora-Montes H.M."/>
            <person name="Almeida S.R."/>
            <person name="Stajich J.E."/>
            <person name="Lopes-Bezerra L.M."/>
            <person name="Vasconcelos A.T."/>
            <person name="Felipe M.S."/>
        </authorList>
    </citation>
    <scope>NUCLEOTIDE SEQUENCE [LARGE SCALE GENOMIC DNA]</scope>
    <source>
        <strain evidence="2 3">1099-18</strain>
    </source>
</reference>
<keyword evidence="2" id="KW-0808">Transferase</keyword>
<dbReference type="OrthoDB" id="269872at2759"/>
<accession>A0A0F2MAL7</accession>
<dbReference type="GO" id="GO:0008168">
    <property type="term" value="F:methyltransferase activity"/>
    <property type="evidence" value="ECO:0007669"/>
    <property type="project" value="UniProtKB-KW"/>
</dbReference>
<dbReference type="GO" id="GO:0032259">
    <property type="term" value="P:methylation"/>
    <property type="evidence" value="ECO:0007669"/>
    <property type="project" value="UniProtKB-KW"/>
</dbReference>
<dbReference type="Proteomes" id="UP000033710">
    <property type="component" value="Unassembled WGS sequence"/>
</dbReference>
<evidence type="ECO:0000313" key="3">
    <source>
        <dbReference type="Proteomes" id="UP000033710"/>
    </source>
</evidence>
<feature type="region of interest" description="Disordered" evidence="1">
    <location>
        <begin position="46"/>
        <end position="65"/>
    </location>
</feature>
<feature type="compositionally biased region" description="Basic residues" evidence="1">
    <location>
        <begin position="56"/>
        <end position="65"/>
    </location>
</feature>
<dbReference type="PANTHER" id="PTHR18895">
    <property type="entry name" value="HEMK METHYLTRANSFERASE"/>
    <property type="match status" value="1"/>
</dbReference>
<dbReference type="InterPro" id="IPR050320">
    <property type="entry name" value="N5-glutamine_MTase"/>
</dbReference>
<dbReference type="PANTHER" id="PTHR18895:SF74">
    <property type="entry name" value="MTRF1L RELEASE FACTOR GLUTAMINE METHYLTRANSFERASE"/>
    <property type="match status" value="1"/>
</dbReference>
<comment type="caution">
    <text evidence="2">The sequence shown here is derived from an EMBL/GenBank/DDBJ whole genome shotgun (WGS) entry which is preliminary data.</text>
</comment>
<dbReference type="GO" id="GO:0005739">
    <property type="term" value="C:mitochondrion"/>
    <property type="evidence" value="ECO:0007669"/>
    <property type="project" value="TreeGrafter"/>
</dbReference>
<dbReference type="GeneID" id="27664700"/>
<proteinExistence type="predicted"/>
<evidence type="ECO:0000313" key="2">
    <source>
        <dbReference type="EMBL" id="KJR86738.1"/>
    </source>
</evidence>
<dbReference type="Gene3D" id="3.40.50.150">
    <property type="entry name" value="Vaccinia Virus protein VP39"/>
    <property type="match status" value="1"/>
</dbReference>
<dbReference type="GO" id="GO:0003676">
    <property type="term" value="F:nucleic acid binding"/>
    <property type="evidence" value="ECO:0007669"/>
    <property type="project" value="InterPro"/>
</dbReference>
<dbReference type="PROSITE" id="PS00092">
    <property type="entry name" value="N6_MTASE"/>
    <property type="match status" value="1"/>
</dbReference>
<feature type="compositionally biased region" description="Basic and acidic residues" evidence="1">
    <location>
        <begin position="46"/>
        <end position="55"/>
    </location>
</feature>
<sequence length="400" mass="43309">MPRLRPSLFWGARRFSPGAALLLPVCRDLPSALTELRWIQAHVDGPDTKTADAGRRPSRRRSAKGRQKVLALCRRRGRGEPLQYVLGTQPFGPLDLLCRRGVLIPRPEPEAYSMHLADLLLQERARESSHGALQAPITILDACTGTGCIALLLYARLRQRAEAARRAPVRVVGVDLVPAAVSLARANAVRNGLASGQEGSSTASSRSASSVRFVQGDLFADDDWLHEPAVQNLLQQTDGAQSPRLDVLVSNPPYVSTDGFARDTARSVRLFEPKLAQVPDVVRASLDNNHGQPYRDATAAAAEDVFYVRLLDLAARLDARILLCETGGLEQAERVVALALAKAAAKASANASPSLLEVEIWADQPDIVDVDDLDRSVTVAGRTVAIKGSGHGRSVFIRRR</sequence>
<dbReference type="Gene3D" id="1.10.8.10">
    <property type="entry name" value="DNA helicase RuvA subunit, C-terminal domain"/>
    <property type="match status" value="1"/>
</dbReference>